<dbReference type="Proteomes" id="UP000315389">
    <property type="component" value="Unassembled WGS sequence"/>
</dbReference>
<proteinExistence type="predicted"/>
<name>A0A542ZTH6_RARFA</name>
<dbReference type="AlphaFoldDB" id="A0A542ZTH6"/>
<evidence type="ECO:0000256" key="1">
    <source>
        <dbReference type="SAM" id="SignalP"/>
    </source>
</evidence>
<gene>
    <name evidence="2" type="ORF">FB461_0030</name>
</gene>
<dbReference type="RefSeq" id="WP_142117838.1">
    <property type="nucleotide sequence ID" value="NZ_BAAASV010000002.1"/>
</dbReference>
<keyword evidence="1" id="KW-0732">Signal</keyword>
<accession>A0A542ZTH6</accession>
<comment type="caution">
    <text evidence="2">The sequence shown here is derived from an EMBL/GenBank/DDBJ whole genome shotgun (WGS) entry which is preliminary data.</text>
</comment>
<dbReference type="EMBL" id="VFOS01000001">
    <property type="protein sequence ID" value="TQL63569.1"/>
    <property type="molecule type" value="Genomic_DNA"/>
</dbReference>
<protein>
    <recommendedName>
        <fullName evidence="4">Secreted protein</fullName>
    </recommendedName>
</protein>
<dbReference type="OrthoDB" id="4827295at2"/>
<sequence length="179" mass="19018">MTIRLRTAALLLAVLLAIVAAGFAARATKPTVSAWTNPAVFSATATAGTWTVPSTSKCEVREQATDAVVPGSTCTIQFKSQNFWGAAGSGNGQANFNLLGSSGTNTQYMYFEIALGNYLTPPGWWNWANARISTFSQGTITSPCSALPQVTGRKNANMGATVNVYLEFKDFPVTPQYCS</sequence>
<feature type="signal peptide" evidence="1">
    <location>
        <begin position="1"/>
        <end position="24"/>
    </location>
</feature>
<feature type="chain" id="PRO_5039257931" description="Secreted protein" evidence="1">
    <location>
        <begin position="25"/>
        <end position="179"/>
    </location>
</feature>
<organism evidence="2 3">
    <name type="scientific">Rarobacter faecitabidus</name>
    <dbReference type="NCBI Taxonomy" id="13243"/>
    <lineage>
        <taxon>Bacteria</taxon>
        <taxon>Bacillati</taxon>
        <taxon>Actinomycetota</taxon>
        <taxon>Actinomycetes</taxon>
        <taxon>Micrococcales</taxon>
        <taxon>Rarobacteraceae</taxon>
        <taxon>Rarobacter</taxon>
    </lineage>
</organism>
<reference evidence="2 3" key="1">
    <citation type="submission" date="2019-06" db="EMBL/GenBank/DDBJ databases">
        <title>Sequencing the genomes of 1000 actinobacteria strains.</title>
        <authorList>
            <person name="Klenk H.-P."/>
        </authorList>
    </citation>
    <scope>NUCLEOTIDE SEQUENCE [LARGE SCALE GENOMIC DNA]</scope>
    <source>
        <strain evidence="2 3">DSM 4813</strain>
    </source>
</reference>
<keyword evidence="3" id="KW-1185">Reference proteome</keyword>
<evidence type="ECO:0000313" key="3">
    <source>
        <dbReference type="Proteomes" id="UP000315389"/>
    </source>
</evidence>
<evidence type="ECO:0008006" key="4">
    <source>
        <dbReference type="Google" id="ProtNLM"/>
    </source>
</evidence>
<evidence type="ECO:0000313" key="2">
    <source>
        <dbReference type="EMBL" id="TQL63569.1"/>
    </source>
</evidence>